<feature type="compositionally biased region" description="Basic and acidic residues" evidence="1">
    <location>
        <begin position="87"/>
        <end position="96"/>
    </location>
</feature>
<organism evidence="4">
    <name type="scientific">Nippostrongylus brasiliensis</name>
    <name type="common">Rat hookworm</name>
    <dbReference type="NCBI Taxonomy" id="27835"/>
    <lineage>
        <taxon>Eukaryota</taxon>
        <taxon>Metazoa</taxon>
        <taxon>Ecdysozoa</taxon>
        <taxon>Nematoda</taxon>
        <taxon>Chromadorea</taxon>
        <taxon>Rhabditida</taxon>
        <taxon>Rhabditina</taxon>
        <taxon>Rhabditomorpha</taxon>
        <taxon>Strongyloidea</taxon>
        <taxon>Heligmosomidae</taxon>
        <taxon>Nippostrongylus</taxon>
    </lineage>
</organism>
<evidence type="ECO:0000313" key="4">
    <source>
        <dbReference type="WBParaSite" id="NBR_0001264401-mRNA-1"/>
    </source>
</evidence>
<gene>
    <name evidence="2" type="ORF">NBR_LOCUS12645</name>
</gene>
<accession>A0A0N4Y8S0</accession>
<feature type="region of interest" description="Disordered" evidence="1">
    <location>
        <begin position="65"/>
        <end position="96"/>
    </location>
</feature>
<reference evidence="2 3" key="2">
    <citation type="submission" date="2018-11" db="EMBL/GenBank/DDBJ databases">
        <authorList>
            <consortium name="Pathogen Informatics"/>
        </authorList>
    </citation>
    <scope>NUCLEOTIDE SEQUENCE [LARGE SCALE GENOMIC DNA]</scope>
</reference>
<keyword evidence="3" id="KW-1185">Reference proteome</keyword>
<dbReference type="AlphaFoldDB" id="A0A0N4Y8S0"/>
<dbReference type="WBParaSite" id="NBR_0001264401-mRNA-1">
    <property type="protein sequence ID" value="NBR_0001264401-mRNA-1"/>
    <property type="gene ID" value="NBR_0001264401"/>
</dbReference>
<proteinExistence type="predicted"/>
<name>A0A0N4Y8S0_NIPBR</name>
<evidence type="ECO:0000256" key="1">
    <source>
        <dbReference type="SAM" id="MobiDB-lite"/>
    </source>
</evidence>
<evidence type="ECO:0000313" key="3">
    <source>
        <dbReference type="Proteomes" id="UP000271162"/>
    </source>
</evidence>
<evidence type="ECO:0000313" key="2">
    <source>
        <dbReference type="EMBL" id="VDL76234.1"/>
    </source>
</evidence>
<dbReference type="EMBL" id="UYSL01020815">
    <property type="protein sequence ID" value="VDL76234.1"/>
    <property type="molecule type" value="Genomic_DNA"/>
</dbReference>
<protein>
    <submittedName>
        <fullName evidence="4">Aminoacyl-tRNA hydrolase</fullName>
    </submittedName>
</protein>
<sequence>MTASTSSEHKFVLVDTIKFFAAIRTKGVSTSVDKAKMIKSHEDAEVRDSKRSKRLEEELQKLRKQLEELKGKSPNRQTPMKKKKRAFMLEEKRSGD</sequence>
<reference evidence="4" key="1">
    <citation type="submission" date="2017-02" db="UniProtKB">
        <authorList>
            <consortium name="WormBaseParasite"/>
        </authorList>
    </citation>
    <scope>IDENTIFICATION</scope>
</reference>
<dbReference type="Proteomes" id="UP000271162">
    <property type="component" value="Unassembled WGS sequence"/>
</dbReference>